<comment type="caution">
    <text evidence="2">The sequence shown here is derived from an EMBL/GenBank/DDBJ whole genome shotgun (WGS) entry which is preliminary data.</text>
</comment>
<sequence>MLDMYKKKIDTKRLAEYYIGFTSNNLLIPAIFMWISNKMVARSKKAHVIFREMVIISHVFLINVAFFYFIFHIFFSSTNIKSIADLFRTLLASIDIKSTLVKAHVLTNVRSAFTMSMISATSIAFALTILAVIVSYRGIKAEAKKYFNTCGYDIYMCSRQRVMRELSFGIPTLIVIAVFHAIGGILGLFFKNGQHMKKDSKCDISEDYIFTCDMQEAPSTLMTDSEECCDIKGDKSIC</sequence>
<dbReference type="AlphaFoldDB" id="A0A0F3NN46"/>
<dbReference type="Proteomes" id="UP000033562">
    <property type="component" value="Unassembled WGS sequence"/>
</dbReference>
<feature type="transmembrane region" description="Helical" evidence="1">
    <location>
        <begin position="112"/>
        <end position="136"/>
    </location>
</feature>
<gene>
    <name evidence="2" type="ORF">NLO413_0478</name>
</gene>
<name>A0A0F3NN46_9RICK</name>
<feature type="transmembrane region" description="Helical" evidence="1">
    <location>
        <begin position="168"/>
        <end position="190"/>
    </location>
</feature>
<proteinExistence type="predicted"/>
<keyword evidence="1" id="KW-0812">Transmembrane</keyword>
<protein>
    <submittedName>
        <fullName evidence="2">Uncharacterized protein</fullName>
    </submittedName>
</protein>
<feature type="transmembrane region" description="Helical" evidence="1">
    <location>
        <begin position="55"/>
        <end position="75"/>
    </location>
</feature>
<dbReference type="EMBL" id="LANX01000001">
    <property type="protein sequence ID" value="KJV69102.1"/>
    <property type="molecule type" value="Genomic_DNA"/>
</dbReference>
<evidence type="ECO:0000313" key="2">
    <source>
        <dbReference type="EMBL" id="KJV69102.1"/>
    </source>
</evidence>
<organism evidence="2 3">
    <name type="scientific">Candidatus Neoehrlichia procyonis str. RAC413</name>
    <dbReference type="NCBI Taxonomy" id="1359163"/>
    <lineage>
        <taxon>Bacteria</taxon>
        <taxon>Pseudomonadati</taxon>
        <taxon>Pseudomonadota</taxon>
        <taxon>Alphaproteobacteria</taxon>
        <taxon>Rickettsiales</taxon>
        <taxon>Anaplasmataceae</taxon>
        <taxon>Candidatus Neoehrlichia</taxon>
    </lineage>
</organism>
<feature type="transmembrane region" description="Helical" evidence="1">
    <location>
        <begin position="14"/>
        <end position="35"/>
    </location>
</feature>
<evidence type="ECO:0000256" key="1">
    <source>
        <dbReference type="SAM" id="Phobius"/>
    </source>
</evidence>
<keyword evidence="1" id="KW-0472">Membrane</keyword>
<reference evidence="2 3" key="1">
    <citation type="submission" date="2015-02" db="EMBL/GenBank/DDBJ databases">
        <title>Genome Sequencing of Rickettsiales.</title>
        <authorList>
            <person name="Daugherty S.C."/>
            <person name="Su Q."/>
            <person name="Abolude K."/>
            <person name="Beier-Sexton M."/>
            <person name="Carlyon J.A."/>
            <person name="Carter R."/>
            <person name="Day N.P."/>
            <person name="Dumler S.J."/>
            <person name="Dyachenko V."/>
            <person name="Godinez A."/>
            <person name="Kurtti T.J."/>
            <person name="Lichay M."/>
            <person name="Mullins K.E."/>
            <person name="Ott S."/>
            <person name="Pappas-Brown V."/>
            <person name="Paris D.H."/>
            <person name="Patel P."/>
            <person name="Richards A.L."/>
            <person name="Sadzewicz L."/>
            <person name="Sears K."/>
            <person name="Seidman D."/>
            <person name="Sengamalay N."/>
            <person name="Stenos J."/>
            <person name="Tallon L.J."/>
            <person name="Vincent G."/>
            <person name="Fraser C.M."/>
            <person name="Munderloh U."/>
            <person name="Dunning-Hotopp J.C."/>
        </authorList>
    </citation>
    <scope>NUCLEOTIDE SEQUENCE [LARGE SCALE GENOMIC DNA]</scope>
    <source>
        <strain evidence="2 3">RAC413</strain>
    </source>
</reference>
<keyword evidence="3" id="KW-1185">Reference proteome</keyword>
<keyword evidence="1" id="KW-1133">Transmembrane helix</keyword>
<evidence type="ECO:0000313" key="3">
    <source>
        <dbReference type="Proteomes" id="UP000033562"/>
    </source>
</evidence>
<accession>A0A0F3NN46</accession>